<evidence type="ECO:0000313" key="1">
    <source>
        <dbReference type="EMBL" id="KAK8854380.1"/>
    </source>
</evidence>
<dbReference type="Proteomes" id="UP001470230">
    <property type="component" value="Unassembled WGS sequence"/>
</dbReference>
<evidence type="ECO:0000313" key="2">
    <source>
        <dbReference type="Proteomes" id="UP001470230"/>
    </source>
</evidence>
<gene>
    <name evidence="1" type="ORF">M9Y10_016942</name>
</gene>
<proteinExistence type="predicted"/>
<reference evidence="1 2" key="1">
    <citation type="submission" date="2024-04" db="EMBL/GenBank/DDBJ databases">
        <title>Tritrichomonas musculus Genome.</title>
        <authorList>
            <person name="Alves-Ferreira E."/>
            <person name="Grigg M."/>
            <person name="Lorenzi H."/>
            <person name="Galac M."/>
        </authorList>
    </citation>
    <scope>NUCLEOTIDE SEQUENCE [LARGE SCALE GENOMIC DNA]</scope>
    <source>
        <strain evidence="1 2">EAF2021</strain>
    </source>
</reference>
<protein>
    <submittedName>
        <fullName evidence="1">Uncharacterized protein</fullName>
    </submittedName>
</protein>
<dbReference type="EMBL" id="JAPFFF010000021">
    <property type="protein sequence ID" value="KAK8854380.1"/>
    <property type="molecule type" value="Genomic_DNA"/>
</dbReference>
<comment type="caution">
    <text evidence="1">The sequence shown here is derived from an EMBL/GenBank/DDBJ whole genome shotgun (WGS) entry which is preliminary data.</text>
</comment>
<name>A0ABR2HXM2_9EUKA</name>
<accession>A0ABR2HXM2</accession>
<keyword evidence="2" id="KW-1185">Reference proteome</keyword>
<sequence>MPPKAVALTKDELYERCSSTIISARDVRAFVKDESFIQITTRNEQMIFFKEFLEDVCYISANIKLLATVYNIKEGNARKIMYKARQNKKY</sequence>
<organism evidence="1 2">
    <name type="scientific">Tritrichomonas musculus</name>
    <dbReference type="NCBI Taxonomy" id="1915356"/>
    <lineage>
        <taxon>Eukaryota</taxon>
        <taxon>Metamonada</taxon>
        <taxon>Parabasalia</taxon>
        <taxon>Tritrichomonadida</taxon>
        <taxon>Tritrichomonadidae</taxon>
        <taxon>Tritrichomonas</taxon>
    </lineage>
</organism>